<dbReference type="InterPro" id="IPR017946">
    <property type="entry name" value="PLC-like_Pdiesterase_TIM-brl"/>
</dbReference>
<dbReference type="SUPFAM" id="SSF51695">
    <property type="entry name" value="PLC-like phosphodiesterases"/>
    <property type="match status" value="1"/>
</dbReference>
<dbReference type="GO" id="GO:0005737">
    <property type="term" value="C:cytoplasm"/>
    <property type="evidence" value="ECO:0007669"/>
    <property type="project" value="UniProtKB-ARBA"/>
</dbReference>
<keyword evidence="3" id="KW-0472">Membrane</keyword>
<dbReference type="GO" id="GO:0043130">
    <property type="term" value="F:ubiquitin binding"/>
    <property type="evidence" value="ECO:0007669"/>
    <property type="project" value="InterPro"/>
</dbReference>
<dbReference type="Gene3D" id="1.20.58.160">
    <property type="match status" value="1"/>
</dbReference>
<dbReference type="InterPro" id="IPR004152">
    <property type="entry name" value="GAT_dom"/>
</dbReference>
<dbReference type="InterPro" id="IPR044836">
    <property type="entry name" value="TOL_plant"/>
</dbReference>
<dbReference type="GO" id="GO:0006629">
    <property type="term" value="P:lipid metabolic process"/>
    <property type="evidence" value="ECO:0007669"/>
    <property type="project" value="InterPro"/>
</dbReference>
<name>A0AAV6JMR7_9ERIC</name>
<evidence type="ECO:0000256" key="1">
    <source>
        <dbReference type="ARBA" id="ARBA00004170"/>
    </source>
</evidence>
<comment type="caution">
    <text evidence="7">The sequence shown here is derived from an EMBL/GenBank/DDBJ whole genome shotgun (WGS) entry which is preliminary data.</text>
</comment>
<feature type="domain" description="GAT" evidence="6">
    <location>
        <begin position="521"/>
        <end position="585"/>
    </location>
</feature>
<dbReference type="GO" id="GO:0043328">
    <property type="term" value="P:protein transport to vacuole involved in ubiquitin-dependent protein catabolic process via the multivesicular body sorting pathway"/>
    <property type="evidence" value="ECO:0007669"/>
    <property type="project" value="InterPro"/>
</dbReference>
<proteinExistence type="inferred from homology"/>
<accession>A0AAV6JMR7</accession>
<feature type="region of interest" description="Disordered" evidence="4">
    <location>
        <begin position="643"/>
        <end position="662"/>
    </location>
</feature>
<dbReference type="Gene3D" id="3.20.20.190">
    <property type="entry name" value="Phosphatidylinositol (PI) phosphodiesterase"/>
    <property type="match status" value="1"/>
</dbReference>
<comment type="similarity">
    <text evidence="2">Belongs to the TOM1 family.</text>
</comment>
<dbReference type="Pfam" id="PF03127">
    <property type="entry name" value="GAT"/>
    <property type="match status" value="1"/>
</dbReference>
<dbReference type="PANTHER" id="PTHR46646">
    <property type="entry name" value="TOM1-LIKE PROTEIN 1"/>
    <property type="match status" value="1"/>
</dbReference>
<evidence type="ECO:0000256" key="3">
    <source>
        <dbReference type="ARBA" id="ARBA00023136"/>
    </source>
</evidence>
<dbReference type="InterPro" id="IPR038425">
    <property type="entry name" value="GAT_sf"/>
</dbReference>
<dbReference type="Proteomes" id="UP000823749">
    <property type="component" value="Chromosome 7"/>
</dbReference>
<dbReference type="InterPro" id="IPR040911">
    <property type="entry name" value="Exostosin_GT47"/>
</dbReference>
<evidence type="ECO:0000313" key="8">
    <source>
        <dbReference type="Proteomes" id="UP000823749"/>
    </source>
</evidence>
<evidence type="ECO:0000256" key="2">
    <source>
        <dbReference type="ARBA" id="ARBA00007708"/>
    </source>
</evidence>
<sequence>METEGAALDILQEVEEFLSSNPFEILTLILEDCVKASNALSKVFEAANLTKYMLPLKKMPRHGGDWPLVEDMVATNQRLIVFTSNISKEETEGIAYTWNFMVEYGSDQYIRPPCIEGENLSAAADDTSKSLVLLNYYLLPSDTKDLMTAINTCYAMASNRWANFFAIRYNEEFGATQATYLVDFLNGKLLGGSDDVNSCKVPVCSVNPSVRGVRGRGEMAHGSPAISQAAQPVPFGAICCYPLVDGGLSASGLFSLSDLLFNNLIGSFEVGNRSACMEAGGKIRSKLGAELSGDEGVQIEEGTAGEAGKEAAQDGMRKSIFCLSPAGDTPSSARLFDAIVSGCFPVIVSDELELPFEGILDYRKIALFVSSSDAVQPGWLLTFVGSISPSQIREMRMNLAKYSRHFLHSHPAQPLGPEDLVWRMIYFSPLFKNCEKAFSEVAAERVLDEMVKLIDDPQTSLKSRGIRFPSRDNESLAPIFTPPHSVLASESSPNLAQQLDREIPAQSFSAEQTKEAFDVARNSIELLTSVLSSSPQQDALECHGSQCTVQRIFETAGDNEALLFEALDVNDEIQKVILRYEDLMKPSVVHREPEPAMIPVAVEPDDSPHFGKEDALIRKSATSRAAELVGHTDEMMDDLDEMIFGTKSGGTSESVQDTSKKA</sequence>
<protein>
    <submittedName>
        <fullName evidence="7">Uncharacterized protein</fullName>
    </submittedName>
</protein>
<dbReference type="GO" id="GO:0008081">
    <property type="term" value="F:phosphoric diester hydrolase activity"/>
    <property type="evidence" value="ECO:0007669"/>
    <property type="project" value="InterPro"/>
</dbReference>
<dbReference type="SUPFAM" id="SSF89009">
    <property type="entry name" value="GAT-like domain"/>
    <property type="match status" value="1"/>
</dbReference>
<evidence type="ECO:0000313" key="7">
    <source>
        <dbReference type="EMBL" id="KAG5542496.1"/>
    </source>
</evidence>
<keyword evidence="8" id="KW-1185">Reference proteome</keyword>
<evidence type="ECO:0000256" key="4">
    <source>
        <dbReference type="SAM" id="MobiDB-lite"/>
    </source>
</evidence>
<dbReference type="AlphaFoldDB" id="A0AAV6JMR7"/>
<feature type="compositionally biased region" description="Polar residues" evidence="4">
    <location>
        <begin position="649"/>
        <end position="662"/>
    </location>
</feature>
<dbReference type="Pfam" id="PF26178">
    <property type="entry name" value="PI-PLC_cat"/>
    <property type="match status" value="1"/>
</dbReference>
<comment type="subcellular location">
    <subcellularLocation>
        <location evidence="1">Membrane</location>
        <topology evidence="1">Peripheral membrane protein</topology>
    </subcellularLocation>
</comment>
<dbReference type="GO" id="GO:0035091">
    <property type="term" value="F:phosphatidylinositol binding"/>
    <property type="evidence" value="ECO:0007669"/>
    <property type="project" value="InterPro"/>
</dbReference>
<dbReference type="PANTHER" id="PTHR46646:SF1">
    <property type="entry name" value="TOM1-LIKE PROTEIN 1"/>
    <property type="match status" value="1"/>
</dbReference>
<gene>
    <name evidence="7" type="ORF">RHGRI_022143</name>
</gene>
<evidence type="ECO:0000259" key="5">
    <source>
        <dbReference type="Pfam" id="PF03016"/>
    </source>
</evidence>
<evidence type="ECO:0000259" key="6">
    <source>
        <dbReference type="Pfam" id="PF03127"/>
    </source>
</evidence>
<dbReference type="Pfam" id="PF03016">
    <property type="entry name" value="Exostosin_GT47"/>
    <property type="match status" value="1"/>
</dbReference>
<reference evidence="7" key="1">
    <citation type="submission" date="2020-08" db="EMBL/GenBank/DDBJ databases">
        <title>Plant Genome Project.</title>
        <authorList>
            <person name="Zhang R.-G."/>
        </authorList>
    </citation>
    <scope>NUCLEOTIDE SEQUENCE</scope>
    <source>
        <strain evidence="7">WSP0</strain>
        <tissue evidence="7">Leaf</tissue>
    </source>
</reference>
<organism evidence="7 8">
    <name type="scientific">Rhododendron griersonianum</name>
    <dbReference type="NCBI Taxonomy" id="479676"/>
    <lineage>
        <taxon>Eukaryota</taxon>
        <taxon>Viridiplantae</taxon>
        <taxon>Streptophyta</taxon>
        <taxon>Embryophyta</taxon>
        <taxon>Tracheophyta</taxon>
        <taxon>Spermatophyta</taxon>
        <taxon>Magnoliopsida</taxon>
        <taxon>eudicotyledons</taxon>
        <taxon>Gunneridae</taxon>
        <taxon>Pentapetalae</taxon>
        <taxon>asterids</taxon>
        <taxon>Ericales</taxon>
        <taxon>Ericaceae</taxon>
        <taxon>Ericoideae</taxon>
        <taxon>Rhodoreae</taxon>
        <taxon>Rhododendron</taxon>
    </lineage>
</organism>
<dbReference type="EMBL" id="JACTNZ010000007">
    <property type="protein sequence ID" value="KAG5542496.1"/>
    <property type="molecule type" value="Genomic_DNA"/>
</dbReference>
<dbReference type="GO" id="GO:0016020">
    <property type="term" value="C:membrane"/>
    <property type="evidence" value="ECO:0007669"/>
    <property type="project" value="UniProtKB-SubCell"/>
</dbReference>
<feature type="domain" description="Exostosin GT47" evidence="5">
    <location>
        <begin position="278"/>
        <end position="381"/>
    </location>
</feature>